<dbReference type="InterPro" id="IPR049826">
    <property type="entry name" value="Ig-like_ice"/>
</dbReference>
<keyword evidence="1" id="KW-0106">Calcium</keyword>
<dbReference type="Gene3D" id="2.60.40.3440">
    <property type="match status" value="1"/>
</dbReference>
<feature type="compositionally biased region" description="Polar residues" evidence="2">
    <location>
        <begin position="140"/>
        <end position="163"/>
    </location>
</feature>
<dbReference type="Pfam" id="PF18815">
    <property type="entry name" value="AFP_2"/>
    <property type="match status" value="1"/>
</dbReference>
<dbReference type="InterPro" id="IPR047777">
    <property type="entry name" value="LapA-like_RM"/>
</dbReference>
<dbReference type="RefSeq" id="WP_123094552.1">
    <property type="nucleotide sequence ID" value="NZ_RIZG01000002.1"/>
</dbReference>
<dbReference type="OrthoDB" id="8612583at2"/>
<dbReference type="Pfam" id="PF00353">
    <property type="entry name" value="HemolysinCabind"/>
    <property type="match status" value="1"/>
</dbReference>
<evidence type="ECO:0000313" key="5">
    <source>
        <dbReference type="Proteomes" id="UP000280507"/>
    </source>
</evidence>
<dbReference type="NCBIfam" id="NF038131">
    <property type="entry name" value="choice_anch_K"/>
    <property type="match status" value="1"/>
</dbReference>
<protein>
    <submittedName>
        <fullName evidence="4">Retention module-containing protein</fullName>
    </submittedName>
</protein>
<keyword evidence="5" id="KW-1185">Reference proteome</keyword>
<evidence type="ECO:0000313" key="4">
    <source>
        <dbReference type="EMBL" id="RNF52003.1"/>
    </source>
</evidence>
<organism evidence="4 5">
    <name type="scientific">Marinomonas hwangdonensis</name>
    <dbReference type="NCBI Taxonomy" id="1053647"/>
    <lineage>
        <taxon>Bacteria</taxon>
        <taxon>Pseudomonadati</taxon>
        <taxon>Pseudomonadota</taxon>
        <taxon>Gammaproteobacteria</taxon>
        <taxon>Oceanospirillales</taxon>
        <taxon>Oceanospirillaceae</taxon>
        <taxon>Marinomonas</taxon>
    </lineage>
</organism>
<evidence type="ECO:0000256" key="1">
    <source>
        <dbReference type="ARBA" id="ARBA00022837"/>
    </source>
</evidence>
<dbReference type="InterPro" id="IPR015919">
    <property type="entry name" value="Cadherin-like_sf"/>
</dbReference>
<dbReference type="SUPFAM" id="SSF49313">
    <property type="entry name" value="Cadherin-like"/>
    <property type="match status" value="1"/>
</dbReference>
<dbReference type="InterPro" id="IPR001343">
    <property type="entry name" value="Hemolysn_Ca-bd"/>
</dbReference>
<feature type="region of interest" description="Disordered" evidence="2">
    <location>
        <begin position="173"/>
        <end position="192"/>
    </location>
</feature>
<dbReference type="InterPro" id="IPR013783">
    <property type="entry name" value="Ig-like_fold"/>
</dbReference>
<dbReference type="PRINTS" id="PR00313">
    <property type="entry name" value="CABNDNGRPT"/>
</dbReference>
<gene>
    <name evidence="4" type="ORF">EBI00_03555</name>
</gene>
<dbReference type="GO" id="GO:0007156">
    <property type="term" value="P:homophilic cell adhesion via plasma membrane adhesion molecules"/>
    <property type="evidence" value="ECO:0007669"/>
    <property type="project" value="InterPro"/>
</dbReference>
<feature type="domain" description="Cadherin" evidence="3">
    <location>
        <begin position="615"/>
        <end position="714"/>
    </location>
</feature>
<dbReference type="Pfam" id="PF17803">
    <property type="entry name" value="Cadherin_4"/>
    <property type="match status" value="1"/>
</dbReference>
<name>A0A3M8Q7I0_9GAMM</name>
<dbReference type="GO" id="GO:0005509">
    <property type="term" value="F:calcium ion binding"/>
    <property type="evidence" value="ECO:0007669"/>
    <property type="project" value="InterPro"/>
</dbReference>
<dbReference type="Gene3D" id="2.60.40.2810">
    <property type="match status" value="1"/>
</dbReference>
<dbReference type="InterPro" id="IPR047995">
    <property type="entry name" value="Choice_anch_K"/>
</dbReference>
<dbReference type="InterPro" id="IPR041690">
    <property type="entry name" value="Cadherin_5"/>
</dbReference>
<dbReference type="Gene3D" id="2.60.40.10">
    <property type="entry name" value="Immunoglobulins"/>
    <property type="match status" value="7"/>
</dbReference>
<dbReference type="EMBL" id="RIZG01000002">
    <property type="protein sequence ID" value="RNF52003.1"/>
    <property type="molecule type" value="Genomic_DNA"/>
</dbReference>
<accession>A0A3M8Q7I0</accession>
<dbReference type="NCBIfam" id="NF012211">
    <property type="entry name" value="tand_rpt_95"/>
    <property type="match status" value="2"/>
</dbReference>
<proteinExistence type="predicted"/>
<dbReference type="InterPro" id="IPR049531">
    <property type="entry name" value="AFP_rpt"/>
</dbReference>
<dbReference type="InterPro" id="IPR002126">
    <property type="entry name" value="Cadherin-like_dom"/>
</dbReference>
<dbReference type="SUPFAM" id="SSF51120">
    <property type="entry name" value="beta-Roll"/>
    <property type="match status" value="1"/>
</dbReference>
<dbReference type="InterPro" id="IPR011049">
    <property type="entry name" value="Serralysin-like_metalloprot_C"/>
</dbReference>
<dbReference type="InterPro" id="IPR040853">
    <property type="entry name" value="RapA2_cadherin-like"/>
</dbReference>
<dbReference type="Gene3D" id="2.160.20.160">
    <property type="match status" value="1"/>
</dbReference>
<dbReference type="PROSITE" id="PS50268">
    <property type="entry name" value="CADHERIN_2"/>
    <property type="match status" value="1"/>
</dbReference>
<dbReference type="NCBIfam" id="NF033510">
    <property type="entry name" value="Ca_tandemer"/>
    <property type="match status" value="7"/>
</dbReference>
<reference evidence="4 5" key="1">
    <citation type="journal article" date="2012" name="Int. J. Syst. Evol. Microbiol.">
        <title>Marinomonas hwangdonensis sp. nov., isolated from seawater.</title>
        <authorList>
            <person name="Jung Y.T."/>
            <person name="Oh T.K."/>
            <person name="Yoon J.H."/>
        </authorList>
    </citation>
    <scope>NUCLEOTIDE SEQUENCE [LARGE SCALE GENOMIC DNA]</scope>
    <source>
        <strain evidence="4 5">HDW-15</strain>
    </source>
</reference>
<dbReference type="NCBIfam" id="NF033682">
    <property type="entry name" value="retention_LapA"/>
    <property type="match status" value="1"/>
</dbReference>
<sequence>MSDSQVPFATLGNAIGFVTKISGSVIVQSIDGQERVVKIGDPIFFGETIVTGANGSVTIAFIDGTEVVIGGDSIVEINDEIYNTGDTEDLVADSSSDIDALQEAILAGDDPTLIQEAPAAGEATGDQQDRFDVDIDRNDNSALPTFGNDTSSVLPTYGYDTNTNRSLRTTEQQYNAPESVERTTSESTFAPTSNASTAVAGIVTVGSITADDVINASEAASTIAVSGTATGGDISQGDQVVLVVNGTAYSTTVNAAGAWSVGVAGADLAADTAFDVVVTSSNSSGDTVQSVGNSTHTVDQSALLVNLDIDPITDDSTINTAESNSTVTVTGRVTGEAFNSGVVTLVINNVTYETAVNSDGTWSVDVAGSDLSADSDRIVDASVIVSNNINQQGRAESTEAYFVDTTARGSIRVDSITSDDVINDAESKGQVTVSGRVGFDASAGDTVSMTINGALYTTVVLANKTWSVEVSGNDLAAVTSFVATVTGKDVAGNPFTASTTSTHTVDLAADAGTVTVANITADDVINATEAAGTVAVTGTATGGDISEGDVVTMTINGKDYSTTVVDAAGNWTVNVAGADLAADTEFEVVVTSEDAAGNTVESKATSTHTVNDAPTATAATGSVTEDASITGTISADDVDLPAGASLTFSTTSTAEGLTLNADGSYSFDASSYDSLSEGQTQVITVPVTVEDDQGATATTTLTITVTGTNDAPTATADIASVTSGSGAITIDVLANDNDVDIDTLTITGATVPAEEGTVVIVDGKLEFTPAENFNGVATISYTIGDGNGGTDTADVKVAVNAVTINPITEDDVINATESAGTVSVTGTATGGDISEGDVVTMTINGEDYSTTVVDAAGNWTVNVAGTDLAADTEFEVVVTSEDAAGNTVESKATSTHTVDLEAFANIDIDRITSDSVINSVESADGVMVSITGWVSNDAKPGDVVTITLEGEVIGSALVSNDQDEQGRYLYSVDVLGSVLAGTALANPFIVATVTGTDEAGNSFEAESTEIYKVDTFADLDAFVQEASGDNVINFDEQGNVKVGGFIEEGGSVESIVITDSAGNSITITDALNVDVDSYFEKAVDVSALVDGELSITINVKDGFGNVGSDTLSIAKDTVATAGTVTVNPITEDDKIDGTELGKLITVSGTANGGDISVGDTVKMIINGKEYSTQVTTGGVWTLAVAGSDLAADSVFEVVVASSDMAGNTVESKSTSTHSVDLSAEASFSLAEGQQHVLANLPEGFTFPEGTTQVSTEFGGTISLVDGQYIYDAPVRDHSDDLADRDSITVSLPDGRTFTVNVDIEDSVPVAKDDENNIIVQRDTFEVSGIVASWTEWTNGTHVNRLDGDDNDAGLDQIRWGDPAGSNSQSGYGFVDNDANLNGRFELNEDINLGTFTHYNYPVYDGGAITAASMNVAFSLTDKSGVTRDVNLKVDFDHNETPNSDDLNASKDIVTVRNAQATFEWEGEVYTLQVVGFKDASDPNSPVVTSIQTAENAATSYELVVRVVEGAGYSLPETTGNVLDDNGLGADELSADGSVMVVGVASGGAVTLTDTNVGQTIHGQYGDLVLNDDGSYVYKVTAGVSSIPSGTKETFSYMIQDSDGSTSSATLSINVGTNTAPVARDDGASNSLFAGLVGEYYGTSSQLKNLNDFRALVDSKEPDATFKASNINYQQGSGDVASGTNLQTFLGSDASTLSTDPSENTDGGIHLQGYVYLAAGTYNFKVTADDGYQIKVNGEAVATIDHNQSANTIAHQSFTISESGYQAIDMIWWDQGGAYVFQPVLSADGGATYFVLDSSILSSTLTTSPEQSLVISADSLLANDTDADGDTLTVTSISNAQNGYAYMDSAGVIHFTPLQGFTGVATFDYTISDGRGGSDTATASIQVTPDGILPAVTVSTSETPILDVNVWKGHADNFASQVASHSVGYQGTNGSYTNNDSLNESLYVGDGNDDVVIAGNVNNKLELDDGNSDGDGDDNLLVKGSLNNELTSGAGNDSIEIKRDANDDINLSSGDDRLSIGGSVNSNSDIDLGDGNDTAYVAHDLSENISAGDGNDTVVIGGNVNSGGDLYLGSGDDTVLVAGNVYSGGDINLNSGNDVVVLGGKLHNKIDGGSGNDSIYLTAYTKSDYYNNVDYIKSRIYDFENIMMSDGIVKGNSSAFNNNSVTFSYSVSVDIDNTNSTTDSSIVTLSGIPATASLALAGVPLTANSDGSYDIEITSGQTTVDNLVVSSNVQLPDLEVTSTVSFKPSSIDLLADEDNYLVGTSGEDTLLGGAGDDILFGGNDQVSDTLTGGEGKDIFILNDTTDASNIDTITDFNAAEDALDLTDLLVGIEGSPGKDADADSITAFLTSNVTVTDGQVKIGEKDVANFGEESNFSSSDSIKVIYNDQEYNINIDG</sequence>
<evidence type="ECO:0000256" key="2">
    <source>
        <dbReference type="SAM" id="MobiDB-lite"/>
    </source>
</evidence>
<feature type="region of interest" description="Disordered" evidence="2">
    <location>
        <begin position="138"/>
        <end position="163"/>
    </location>
</feature>
<evidence type="ECO:0000259" key="3">
    <source>
        <dbReference type="PROSITE" id="PS50268"/>
    </source>
</evidence>
<dbReference type="Proteomes" id="UP000280507">
    <property type="component" value="Unassembled WGS sequence"/>
</dbReference>
<dbReference type="GO" id="GO:0016020">
    <property type="term" value="C:membrane"/>
    <property type="evidence" value="ECO:0007669"/>
    <property type="project" value="InterPro"/>
</dbReference>
<dbReference type="NCBIfam" id="NF012196">
    <property type="entry name" value="Ig_like_ice"/>
    <property type="match status" value="7"/>
</dbReference>
<comment type="caution">
    <text evidence="4">The sequence shown here is derived from an EMBL/GenBank/DDBJ whole genome shotgun (WGS) entry which is preliminary data.</text>
</comment>
<dbReference type="Pfam" id="PF17892">
    <property type="entry name" value="Cadherin_5"/>
    <property type="match status" value="2"/>
</dbReference>